<dbReference type="SUPFAM" id="SSF81901">
    <property type="entry name" value="HCP-like"/>
    <property type="match status" value="3"/>
</dbReference>
<feature type="region of interest" description="Disordered" evidence="2">
    <location>
        <begin position="108"/>
        <end position="127"/>
    </location>
</feature>
<feature type="compositionally biased region" description="Basic and acidic residues" evidence="2">
    <location>
        <begin position="108"/>
        <end position="118"/>
    </location>
</feature>
<name>A0A9W7LFF1_9STRA</name>
<dbReference type="InterPro" id="IPR006597">
    <property type="entry name" value="Sel1-like"/>
</dbReference>
<dbReference type="PANTHER" id="PTHR11102">
    <property type="entry name" value="SEL-1-LIKE PROTEIN"/>
    <property type="match status" value="1"/>
</dbReference>
<organism evidence="3 4">
    <name type="scientific">Triparma columacea</name>
    <dbReference type="NCBI Taxonomy" id="722753"/>
    <lineage>
        <taxon>Eukaryota</taxon>
        <taxon>Sar</taxon>
        <taxon>Stramenopiles</taxon>
        <taxon>Ochrophyta</taxon>
        <taxon>Bolidophyceae</taxon>
        <taxon>Parmales</taxon>
        <taxon>Triparmaceae</taxon>
        <taxon>Triparma</taxon>
    </lineage>
</organism>
<dbReference type="SMART" id="SM00671">
    <property type="entry name" value="SEL1"/>
    <property type="match status" value="5"/>
</dbReference>
<accession>A0A9W7LFF1</accession>
<comment type="similarity">
    <text evidence="1">Belongs to the sel-1 family.</text>
</comment>
<evidence type="ECO:0008006" key="5">
    <source>
        <dbReference type="Google" id="ProtNLM"/>
    </source>
</evidence>
<evidence type="ECO:0000256" key="1">
    <source>
        <dbReference type="ARBA" id="ARBA00038101"/>
    </source>
</evidence>
<dbReference type="Proteomes" id="UP001165065">
    <property type="component" value="Unassembled WGS sequence"/>
</dbReference>
<comment type="caution">
    <text evidence="3">The sequence shown here is derived from an EMBL/GenBank/DDBJ whole genome shotgun (WGS) entry which is preliminary data.</text>
</comment>
<dbReference type="AlphaFoldDB" id="A0A9W7LFF1"/>
<dbReference type="Pfam" id="PF08238">
    <property type="entry name" value="Sel1"/>
    <property type="match status" value="6"/>
</dbReference>
<dbReference type="EMBL" id="BRYA01000350">
    <property type="protein sequence ID" value="GMI47562.1"/>
    <property type="molecule type" value="Genomic_DNA"/>
</dbReference>
<gene>
    <name evidence="3" type="ORF">TrCOL_g2165</name>
</gene>
<keyword evidence="4" id="KW-1185">Reference proteome</keyword>
<evidence type="ECO:0000256" key="2">
    <source>
        <dbReference type="SAM" id="MobiDB-lite"/>
    </source>
</evidence>
<evidence type="ECO:0000313" key="3">
    <source>
        <dbReference type="EMBL" id="GMI47562.1"/>
    </source>
</evidence>
<sequence>MLTDLKFMASGGDKDAAFDLGVVYRTGSYKQKKNGKEMIKWWEKAAQEEVVDAVFNLGVVYHHGFSCDDDPVEVDLEKAAEWYIKAADLGRKDARGFAAECTAVVEGRKQRQKEREATGEGNGEVDVDEDAGNKTFEYFEAAAEGGDVPAMFKLGNIYAKGEMGQELDYVKACSWWANAAAEGHVLSIENILSHAGFDAKKELNTSGGIVEVLEDKLKDAMPAITGILGNMYRWGNGVDRDEEKCMELYERSARMGNAESMWVLGCIYDGGEFVSVGEDKEEGKKWMRKASEAGDARAKKWVRQYDK</sequence>
<dbReference type="InterPro" id="IPR050767">
    <property type="entry name" value="Sel1_AlgK"/>
</dbReference>
<protein>
    <recommendedName>
        <fullName evidence="5">HCP-like protein</fullName>
    </recommendedName>
</protein>
<dbReference type="PANTHER" id="PTHR11102:SF160">
    <property type="entry name" value="ERAD-ASSOCIATED E3 UBIQUITIN-PROTEIN LIGASE COMPONENT HRD3"/>
    <property type="match status" value="1"/>
</dbReference>
<reference evidence="4" key="1">
    <citation type="journal article" date="2023" name="Commun. Biol.">
        <title>Genome analysis of Parmales, the sister group of diatoms, reveals the evolutionary specialization of diatoms from phago-mixotrophs to photoautotrophs.</title>
        <authorList>
            <person name="Ban H."/>
            <person name="Sato S."/>
            <person name="Yoshikawa S."/>
            <person name="Yamada K."/>
            <person name="Nakamura Y."/>
            <person name="Ichinomiya M."/>
            <person name="Sato N."/>
            <person name="Blanc-Mathieu R."/>
            <person name="Endo H."/>
            <person name="Kuwata A."/>
            <person name="Ogata H."/>
        </authorList>
    </citation>
    <scope>NUCLEOTIDE SEQUENCE [LARGE SCALE GENOMIC DNA]</scope>
</reference>
<dbReference type="InterPro" id="IPR011990">
    <property type="entry name" value="TPR-like_helical_dom_sf"/>
</dbReference>
<proteinExistence type="inferred from homology"/>
<dbReference type="Gene3D" id="1.25.40.10">
    <property type="entry name" value="Tetratricopeptide repeat domain"/>
    <property type="match status" value="3"/>
</dbReference>
<evidence type="ECO:0000313" key="4">
    <source>
        <dbReference type="Proteomes" id="UP001165065"/>
    </source>
</evidence>
<dbReference type="OrthoDB" id="189290at2759"/>